<keyword evidence="4" id="KW-1185">Reference proteome</keyword>
<dbReference type="InParanoid" id="A0A0L0HQK8"/>
<feature type="compositionally biased region" description="Basic and acidic residues" evidence="2">
    <location>
        <begin position="452"/>
        <end position="477"/>
    </location>
</feature>
<feature type="compositionally biased region" description="Basic and acidic residues" evidence="2">
    <location>
        <begin position="428"/>
        <end position="443"/>
    </location>
</feature>
<dbReference type="EMBL" id="KQ257452">
    <property type="protein sequence ID" value="KND03074.1"/>
    <property type="molecule type" value="Genomic_DNA"/>
</dbReference>
<keyword evidence="1" id="KW-0175">Coiled coil</keyword>
<feature type="compositionally biased region" description="Polar residues" evidence="2">
    <location>
        <begin position="480"/>
        <end position="490"/>
    </location>
</feature>
<evidence type="ECO:0000313" key="3">
    <source>
        <dbReference type="EMBL" id="KND03074.1"/>
    </source>
</evidence>
<dbReference type="GeneID" id="27685751"/>
<dbReference type="RefSeq" id="XP_016611113.1">
    <property type="nucleotide sequence ID" value="XM_016750441.1"/>
</dbReference>
<reference evidence="3 4" key="1">
    <citation type="submission" date="2009-08" db="EMBL/GenBank/DDBJ databases">
        <title>The Genome Sequence of Spizellomyces punctatus strain DAOM BR117.</title>
        <authorList>
            <consortium name="The Broad Institute Genome Sequencing Platform"/>
            <person name="Russ C."/>
            <person name="Cuomo C."/>
            <person name="Shea T."/>
            <person name="Young S.K."/>
            <person name="Zeng Q."/>
            <person name="Koehrsen M."/>
            <person name="Haas B."/>
            <person name="Borodovsky M."/>
            <person name="Guigo R."/>
            <person name="Alvarado L."/>
            <person name="Berlin A."/>
            <person name="Bochicchio J."/>
            <person name="Borenstein D."/>
            <person name="Chapman S."/>
            <person name="Chen Z."/>
            <person name="Engels R."/>
            <person name="Freedman E."/>
            <person name="Gellesch M."/>
            <person name="Goldberg J."/>
            <person name="Griggs A."/>
            <person name="Gujja S."/>
            <person name="Heiman D."/>
            <person name="Hepburn T."/>
            <person name="Howarth C."/>
            <person name="Jen D."/>
            <person name="Larson L."/>
            <person name="Lewis B."/>
            <person name="Mehta T."/>
            <person name="Park D."/>
            <person name="Pearson M."/>
            <person name="Roberts A."/>
            <person name="Saif S."/>
            <person name="Shenoy N."/>
            <person name="Sisk P."/>
            <person name="Stolte C."/>
            <person name="Sykes S."/>
            <person name="Thomson T."/>
            <person name="Walk T."/>
            <person name="White J."/>
            <person name="Yandava C."/>
            <person name="Burger G."/>
            <person name="Gray M.W."/>
            <person name="Holland P.W.H."/>
            <person name="King N."/>
            <person name="Lang F.B.F."/>
            <person name="Roger A.J."/>
            <person name="Ruiz-Trillo I."/>
            <person name="Lander E."/>
            <person name="Nusbaum C."/>
        </authorList>
    </citation>
    <scope>NUCLEOTIDE SEQUENCE [LARGE SCALE GENOMIC DNA]</scope>
    <source>
        <strain evidence="3 4">DAOM BR117</strain>
    </source>
</reference>
<dbReference type="OrthoDB" id="10410342at2759"/>
<evidence type="ECO:0000256" key="2">
    <source>
        <dbReference type="SAM" id="MobiDB-lite"/>
    </source>
</evidence>
<dbReference type="VEuPathDB" id="FungiDB:SPPG_02139"/>
<feature type="coiled-coil region" evidence="1">
    <location>
        <begin position="165"/>
        <end position="192"/>
    </location>
</feature>
<sequence length="490" mass="55830">MDVIAGGKVELMGWCLVRPFEKCPPVLCKNPMPFSVYMQHPLFQADCEILKAHYKCTSPVLVGQLLYHIPHVGMVVHPALVVSYSRCVGGVFEQCVKQCLDMYVPPDGVLRSWTRNITTGDKKEMTSEQSKQPDQLKDTIIDLMNEHLEKNFGEEIKKYVAHQVSQCIADRLNRHEQNCNALEETLHATIEKEIQKGIKLTGTKMARVVKEFEGGTRKELFDRYQSIQQGVFHLSDRVKILEEARTMMDLEWLSLATWREDTQSRLQAHGDRLSSLSSSQTMTTTTLDALSQSCTTHQAENTRTLDKLQTTVFPALDLLRTRLDTLEAQHGNHTITDMEKMEQRLDRLEKSVSDDTELKQEIIELINEMQARVVDLVYEKVEPVVLRFVEQIVQGESVQSGGEQSSEKARLEKRKKDVEDDSQSGGEKSSEKARLEKRKKDIEGDSQSGGDKSNEKARLEKRKKEAEGRKKVEDGKKRVSPTQKSRLNTL</sequence>
<gene>
    <name evidence="3" type="ORF">SPPG_02139</name>
</gene>
<proteinExistence type="predicted"/>
<dbReference type="Proteomes" id="UP000053201">
    <property type="component" value="Unassembled WGS sequence"/>
</dbReference>
<dbReference type="AlphaFoldDB" id="A0A0L0HQK8"/>
<protein>
    <submittedName>
        <fullName evidence="3">Uncharacterized protein</fullName>
    </submittedName>
</protein>
<name>A0A0L0HQK8_SPIPD</name>
<feature type="compositionally biased region" description="Basic and acidic residues" evidence="2">
    <location>
        <begin position="405"/>
        <end position="418"/>
    </location>
</feature>
<evidence type="ECO:0000256" key="1">
    <source>
        <dbReference type="SAM" id="Coils"/>
    </source>
</evidence>
<feature type="region of interest" description="Disordered" evidence="2">
    <location>
        <begin position="396"/>
        <end position="490"/>
    </location>
</feature>
<organism evidence="3 4">
    <name type="scientific">Spizellomyces punctatus (strain DAOM BR117)</name>
    <dbReference type="NCBI Taxonomy" id="645134"/>
    <lineage>
        <taxon>Eukaryota</taxon>
        <taxon>Fungi</taxon>
        <taxon>Fungi incertae sedis</taxon>
        <taxon>Chytridiomycota</taxon>
        <taxon>Chytridiomycota incertae sedis</taxon>
        <taxon>Chytridiomycetes</taxon>
        <taxon>Spizellomycetales</taxon>
        <taxon>Spizellomycetaceae</taxon>
        <taxon>Spizellomyces</taxon>
    </lineage>
</organism>
<evidence type="ECO:0000313" key="4">
    <source>
        <dbReference type="Proteomes" id="UP000053201"/>
    </source>
</evidence>
<accession>A0A0L0HQK8</accession>